<dbReference type="GO" id="GO:0047423">
    <property type="term" value="F:N-methylhydantoinase (ATP-hydrolyzing) activity"/>
    <property type="evidence" value="ECO:0007669"/>
    <property type="project" value="UniProtKB-EC"/>
</dbReference>
<reference evidence="6 7" key="1">
    <citation type="submission" date="2023-07" db="EMBL/GenBank/DDBJ databases">
        <title>Sorghum-associated microbial communities from plants grown in Nebraska, USA.</title>
        <authorList>
            <person name="Schachtman D."/>
        </authorList>
    </citation>
    <scope>NUCLEOTIDE SEQUENCE [LARGE SCALE GENOMIC DNA]</scope>
    <source>
        <strain evidence="6 7">DS1307</strain>
    </source>
</reference>
<evidence type="ECO:0000313" key="6">
    <source>
        <dbReference type="EMBL" id="MDP9836361.1"/>
    </source>
</evidence>
<evidence type="ECO:0000259" key="5">
    <source>
        <dbReference type="Pfam" id="PF19278"/>
    </source>
</evidence>
<organism evidence="6 7">
    <name type="scientific">Neorhizobium huautlense</name>
    <dbReference type="NCBI Taxonomy" id="67774"/>
    <lineage>
        <taxon>Bacteria</taxon>
        <taxon>Pseudomonadati</taxon>
        <taxon>Pseudomonadota</taxon>
        <taxon>Alphaproteobacteria</taxon>
        <taxon>Hyphomicrobiales</taxon>
        <taxon>Rhizobiaceae</taxon>
        <taxon>Rhizobium/Agrobacterium group</taxon>
        <taxon>Neorhizobium</taxon>
    </lineage>
</organism>
<gene>
    <name evidence="6" type="ORF">J2T09_001105</name>
</gene>
<comment type="caution">
    <text evidence="6">The sequence shown here is derived from an EMBL/GenBank/DDBJ whole genome shotgun (WGS) entry which is preliminary data.</text>
</comment>
<dbReference type="PANTHER" id="PTHR11365">
    <property type="entry name" value="5-OXOPROLINASE RELATED"/>
    <property type="match status" value="1"/>
</dbReference>
<dbReference type="Proteomes" id="UP001241472">
    <property type="component" value="Unassembled WGS sequence"/>
</dbReference>
<protein>
    <submittedName>
        <fullName evidence="6">5-oxoprolinase (ATP-hydrolyzing)/N-methylhydantoinase A</fullName>
        <ecNumber evidence="6">3.5.2.14</ecNumber>
        <ecNumber evidence="6">3.5.2.9</ecNumber>
    </submittedName>
</protein>
<dbReference type="InterPro" id="IPR008040">
    <property type="entry name" value="Hydant_A_N"/>
</dbReference>
<keyword evidence="6" id="KW-0378">Hydrolase</keyword>
<comment type="similarity">
    <text evidence="1">Belongs to the oxoprolinase family.</text>
</comment>
<evidence type="ECO:0000313" key="7">
    <source>
        <dbReference type="Proteomes" id="UP001241472"/>
    </source>
</evidence>
<dbReference type="Pfam" id="PF02538">
    <property type="entry name" value="Hydantoinase_B"/>
    <property type="match status" value="1"/>
</dbReference>
<dbReference type="Pfam" id="PF19278">
    <property type="entry name" value="Hydant_A_C"/>
    <property type="match status" value="1"/>
</dbReference>
<keyword evidence="7" id="KW-1185">Reference proteome</keyword>
<dbReference type="GO" id="GO:0017168">
    <property type="term" value="F:5-oxoprolinase (ATP-hydrolyzing) activity"/>
    <property type="evidence" value="ECO:0007669"/>
    <property type="project" value="UniProtKB-EC"/>
</dbReference>
<sequence>MQATGQTTGKRLRAGVDIGGTFTDFILFDESATAIRLHKCLTTPKDPSQGALGGLGELVAAAGIGISDLSEIVHGTTLVTNAVIERKGAPVGLITTEGFRDILEIGTEQRYDIYDLTLAFPAPLVERSRRLEVSERIDADGNVILELDEVAVLRAAEALKKDGVEAIAICFMHSYRNPAHERRARDIIAKALPELSISISSEVVAEISEYQRFVTTCANAYVQPLMDRYLRRFEGELAKMGFAGDFRLMHSAGGLVSLETARAFPIRLLESGPAGGALATAWFGKNAGHDNVIAFDMGGTTAKACLIEDGKIDIASYLEAGREHRFKNGSGLPIKSPVVDMIEIGAGGGSIASIDGVGLLQVGPHSAGSEPGPACYGRGGARPTVTDASVALGYYDPSFFLGGRMTLDLDAAEAALGTIAKPLNISAVEAAWGIHQVVSESMASAARIHLVEKGKDPRGYSMIGFGGAGPAFAAKVARILGVSEVIIPPASGAASAFGFLTAPLSFDIVRSHPIALSKNLEADKLNAIIEEISEDGRVQLRSAGVADADILVERSADMRLVGQLHEINVPLPAGKLDAGAYADIRKAFEAVYSARYTRVPSEAKLEILSFRIRASGAVPQLTVRQAGIEGGATEAKKGTRKTFFGSDWVDAGIYDRYAMRPGILVEGPAIIEERESTTIIPPGDKVTVDETGNLRIQIAETAKGATIVDETMSLEEAGRRIQSDPIALEVMWSRLVNVAEEMWSTVCRTAFSLIISESQDFGCAILDPDGETLAHSARVMPVFNLTLPMAVKAIIERYPIETMKPGDVYITNDPWLCAGHLFDLAIVTPVFHRGRVVALMGTVGHVGDIGGSRDGLSVTELYEEGIQIPAMKLVREGEENEDLFRLMADNIRDSDQVLGDIRSFISANETGSARMRSFMEEYGMHDLKALSHVVQSLSEKAMRDAVTKLTDGVYHSEISNNPMGSTMTFPLKVTVKGDEIELDFEGAPPQTVKGGINCTLSYTTAHATYPIKCMLTPGIRGNAGCYRPFTVKAPKGSILNCEKPAPVSLRTRTGWYLAPNVFRALAEAAPDTAQSFSGLPSLMSFYGKSMETGALFYELLLLGGGQGASQAKDGKSSLLWPTSAATSSLEMFETRSPIVIWEKSLMTDSGGAGENRGGLGVRVRISRRNAEGHPIKAIVSPEGVDLPVEGLFGGKPGKTATGKILSHASGETVQDCGTGAIVDLVDTDAVVELTLAGGSGYGDPNKRDLDKLDDDVRQGYVSAEAAETIYGRTARSGERKKSDTAA</sequence>
<accession>A0ABT9PQA1</accession>
<dbReference type="Pfam" id="PF05378">
    <property type="entry name" value="Hydant_A_N"/>
    <property type="match status" value="1"/>
</dbReference>
<evidence type="ECO:0000256" key="1">
    <source>
        <dbReference type="ARBA" id="ARBA00010403"/>
    </source>
</evidence>
<dbReference type="SUPFAM" id="SSF53067">
    <property type="entry name" value="Actin-like ATPase domain"/>
    <property type="match status" value="1"/>
</dbReference>
<dbReference type="EMBL" id="JAUSRF010000003">
    <property type="protein sequence ID" value="MDP9836361.1"/>
    <property type="molecule type" value="Genomic_DNA"/>
</dbReference>
<dbReference type="EC" id="3.5.2.9" evidence="6"/>
<name>A0ABT9PQA1_9HYPH</name>
<evidence type="ECO:0000259" key="4">
    <source>
        <dbReference type="Pfam" id="PF05378"/>
    </source>
</evidence>
<feature type="domain" description="Hydantoinase B/oxoprolinase" evidence="3">
    <location>
        <begin position="724"/>
        <end position="1244"/>
    </location>
</feature>
<feature type="domain" description="Acetophenone carboxylase-like C-terminal" evidence="5">
    <location>
        <begin position="520"/>
        <end position="691"/>
    </location>
</feature>
<dbReference type="RefSeq" id="WP_306831982.1">
    <property type="nucleotide sequence ID" value="NZ_JAUSRF010000003.1"/>
</dbReference>
<evidence type="ECO:0000259" key="3">
    <source>
        <dbReference type="Pfam" id="PF02538"/>
    </source>
</evidence>
<dbReference type="InterPro" id="IPR049517">
    <property type="entry name" value="ACX-like_C"/>
</dbReference>
<dbReference type="InterPro" id="IPR002821">
    <property type="entry name" value="Hydantoinase_A"/>
</dbReference>
<feature type="domain" description="Hydantoinase/oxoprolinase N-terminal" evidence="4">
    <location>
        <begin position="14"/>
        <end position="190"/>
    </location>
</feature>
<dbReference type="InterPro" id="IPR045079">
    <property type="entry name" value="Oxoprolinase-like"/>
</dbReference>
<dbReference type="PANTHER" id="PTHR11365:SF23">
    <property type="entry name" value="HYPOTHETICAL 5-OXOPROLINASE (EUROFUNG)-RELATED"/>
    <property type="match status" value="1"/>
</dbReference>
<proteinExistence type="inferred from homology"/>
<dbReference type="InterPro" id="IPR003692">
    <property type="entry name" value="Hydantoinase_B"/>
</dbReference>
<dbReference type="Pfam" id="PF01968">
    <property type="entry name" value="Hydantoinase_A"/>
    <property type="match status" value="1"/>
</dbReference>
<feature type="domain" description="Hydantoinase A/oxoprolinase" evidence="2">
    <location>
        <begin position="212"/>
        <end position="505"/>
    </location>
</feature>
<evidence type="ECO:0000259" key="2">
    <source>
        <dbReference type="Pfam" id="PF01968"/>
    </source>
</evidence>
<dbReference type="EC" id="3.5.2.14" evidence="6"/>
<dbReference type="InterPro" id="IPR043129">
    <property type="entry name" value="ATPase_NBD"/>
</dbReference>